<organism evidence="1 2">
    <name type="scientific">Parerythrobacter lacustris</name>
    <dbReference type="NCBI Taxonomy" id="2969984"/>
    <lineage>
        <taxon>Bacteria</taxon>
        <taxon>Pseudomonadati</taxon>
        <taxon>Pseudomonadota</taxon>
        <taxon>Alphaproteobacteria</taxon>
        <taxon>Sphingomonadales</taxon>
        <taxon>Erythrobacteraceae</taxon>
        <taxon>Parerythrobacter</taxon>
    </lineage>
</organism>
<accession>A0ABT1XUD0</accession>
<proteinExistence type="predicted"/>
<dbReference type="EMBL" id="JANKHH010000008">
    <property type="protein sequence ID" value="MCR2835269.1"/>
    <property type="molecule type" value="Genomic_DNA"/>
</dbReference>
<sequence>MSGLVQHCGTSLRRQRVAASNVTIGGLEINGIDFVEVIDIGAPSEDLRQRILEVNFLKPDGVSDAGAALLATENFAIEGGSRVTGVEVTSVELGAAPTQLRLTLDRRGDFSPYVLRLKASAAVDTPPANMDPRLAEVTIFFKVECASDFDCVDDEDTGRSREEGPSLDYLTRDFEGFRRLMLDRMAVTVPDWRERNPADLGVMLVETLADAADRASWFQDAVGTEAYLRTARQRQSLRRHGRLLGYQPDEGSNARVAVAIVAKSDHLAGDPAIPKGARFLTEPASGALGLAATLPREPEAMEALVNGGAIVFEAMQDLPTIKTVRNRMLLHDWGDEACCLPVGATEAWLREASPKLDLAVGDLILFEELIPFGGAPGDFPDRAHRQLVRLTQVEPGVKDAVLNLDLVRIAWHRADALAFPLSLQGDAANPGAIAIGNIVLADEGRTLNFTQPAAAAPEDSIALATSGVGGVLPDDGAGTAMRRRIASDSLVRSRGFDPGIAVTLPAATTLEPTGEAVADVQLLGGGQLWESKPDLLSSDRFAANFVIEPREGGGAYARFGDNVIGREPAADTQFKARLRVGGGSRGNIGAEAIRHVVLADPSKIVAVRNPLPARGGSDPESKEAIRIAAPHAFRRQRRAVTAQDYALAAAEHPDVVRAYARRRWTGSWYTMTLAVDLVGGISINSAFADSLKLFLEERRLASHDLRIINPGFVSLDIALFACVKPEFYAPDVERALLRVFSARALGNGELGYFHPDRLDFGEDIALSPIIARAMQVEGVQWIGMADHQGNRVGRFRRMDQPDFDHDDSGAIPVFDGEIARLDNDPNYPDHGVLRFHLDGGR</sequence>
<keyword evidence="2" id="KW-1185">Reference proteome</keyword>
<name>A0ABT1XUD0_9SPHN</name>
<reference evidence="1 2" key="1">
    <citation type="submission" date="2022-08" db="EMBL/GenBank/DDBJ databases">
        <title>Polyphasic taxonomy analysis of Qipengyuania sp.RS5-5.</title>
        <authorList>
            <person name="Xamxidin M."/>
            <person name="Wu M."/>
        </authorList>
    </citation>
    <scope>NUCLEOTIDE SEQUENCE [LARGE SCALE GENOMIC DNA]</scope>
    <source>
        <strain evidence="1 2">RS5-5</strain>
    </source>
</reference>
<protein>
    <submittedName>
        <fullName evidence="1">Baseplate J/gp47 family protein</fullName>
    </submittedName>
</protein>
<evidence type="ECO:0000313" key="1">
    <source>
        <dbReference type="EMBL" id="MCR2835269.1"/>
    </source>
</evidence>
<dbReference type="Proteomes" id="UP001206067">
    <property type="component" value="Unassembled WGS sequence"/>
</dbReference>
<gene>
    <name evidence="1" type="ORF">NSO95_15090</name>
</gene>
<comment type="caution">
    <text evidence="1">The sequence shown here is derived from an EMBL/GenBank/DDBJ whole genome shotgun (WGS) entry which is preliminary data.</text>
</comment>
<dbReference type="RefSeq" id="WP_257597159.1">
    <property type="nucleotide sequence ID" value="NZ_JANKHH010000008.1"/>
</dbReference>
<evidence type="ECO:0000313" key="2">
    <source>
        <dbReference type="Proteomes" id="UP001206067"/>
    </source>
</evidence>